<keyword evidence="8" id="KW-1003">Cell membrane</keyword>
<dbReference type="FunFam" id="1.20.120.1760:FF:000004">
    <property type="entry name" value="CDP-diacylglycerol--glycerol-3-phosphate 3-phosphatidyltransferase"/>
    <property type="match status" value="1"/>
</dbReference>
<comment type="similarity">
    <text evidence="5 19">Belongs to the CDP-alcohol phosphatidyltransferase class-I family.</text>
</comment>
<dbReference type="Gene3D" id="1.20.120.1760">
    <property type="match status" value="1"/>
</dbReference>
<feature type="transmembrane region" description="Helical" evidence="20">
    <location>
        <begin position="68"/>
        <end position="92"/>
    </location>
</feature>
<evidence type="ECO:0000256" key="18">
    <source>
        <dbReference type="NCBIfam" id="TIGR00560"/>
    </source>
</evidence>
<evidence type="ECO:0000256" key="14">
    <source>
        <dbReference type="ARBA" id="ARBA00023136"/>
    </source>
</evidence>
<evidence type="ECO:0000256" key="7">
    <source>
        <dbReference type="ARBA" id="ARBA00014944"/>
    </source>
</evidence>
<keyword evidence="10 19" id="KW-0808">Transferase</keyword>
<dbReference type="PANTHER" id="PTHR14269:SF62">
    <property type="entry name" value="CDP-DIACYLGLYCEROL--GLYCEROL-3-PHOSPHATE 3-PHOSPHATIDYLTRANSFERASE 1, CHLOROPLASTIC"/>
    <property type="match status" value="1"/>
</dbReference>
<keyword evidence="11 20" id="KW-0812">Transmembrane</keyword>
<evidence type="ECO:0000256" key="4">
    <source>
        <dbReference type="ARBA" id="ARBA00005189"/>
    </source>
</evidence>
<reference evidence="21" key="2">
    <citation type="journal article" date="2021" name="PeerJ">
        <title>Extensive microbial diversity within the chicken gut microbiome revealed by metagenomics and culture.</title>
        <authorList>
            <person name="Gilroy R."/>
            <person name="Ravi A."/>
            <person name="Getino M."/>
            <person name="Pursley I."/>
            <person name="Horton D.L."/>
            <person name="Alikhan N.F."/>
            <person name="Baker D."/>
            <person name="Gharbi K."/>
            <person name="Hall N."/>
            <person name="Watson M."/>
            <person name="Adriaenssens E.M."/>
            <person name="Foster-Nyarko E."/>
            <person name="Jarju S."/>
            <person name="Secka A."/>
            <person name="Antonio M."/>
            <person name="Oren A."/>
            <person name="Chaudhuri R.R."/>
            <person name="La Ragione R."/>
            <person name="Hildebrand F."/>
            <person name="Pallen M.J."/>
        </authorList>
    </citation>
    <scope>NUCLEOTIDE SEQUENCE</scope>
    <source>
        <strain evidence="21">ChiHcec3-6078</strain>
    </source>
</reference>
<dbReference type="InterPro" id="IPR004570">
    <property type="entry name" value="Phosphatidylglycerol_P_synth"/>
</dbReference>
<evidence type="ECO:0000256" key="9">
    <source>
        <dbReference type="ARBA" id="ARBA00022516"/>
    </source>
</evidence>
<evidence type="ECO:0000256" key="5">
    <source>
        <dbReference type="ARBA" id="ARBA00010441"/>
    </source>
</evidence>
<sequence>MNLPNKLTIGRILAIPVFIAVFLMDYRYAAAVIFLLAAFTDMLDGKIARKYNLVTNFGKLMDPLADKLLVMAALICLVETGDVAGWMVVIILGREFIITGMRQVAAAQGIVIAAGTTGKIKTVTQMIAIPLLILENWPFSLLGFSLPMDMIFLWLALIMTVVSGTEYIVRNKQLFSM</sequence>
<feature type="transmembrane region" description="Helical" evidence="20">
    <location>
        <begin position="12"/>
        <end position="39"/>
    </location>
</feature>
<dbReference type="GO" id="GO:0008444">
    <property type="term" value="F:CDP-diacylglycerol-glycerol-3-phosphate 3-phosphatidyltransferase activity"/>
    <property type="evidence" value="ECO:0007669"/>
    <property type="project" value="UniProtKB-UniRule"/>
</dbReference>
<dbReference type="PIRSF" id="PIRSF000847">
    <property type="entry name" value="Phos_ph_gly_syn"/>
    <property type="match status" value="1"/>
</dbReference>
<dbReference type="EC" id="2.7.8.5" evidence="6 18"/>
<comment type="pathway">
    <text evidence="3">Phospholipid metabolism; phosphatidylglycerol biosynthesis; phosphatidylglycerol from CDP-diacylglycerol: step 1/2.</text>
</comment>
<evidence type="ECO:0000256" key="19">
    <source>
        <dbReference type="RuleBase" id="RU003750"/>
    </source>
</evidence>
<accession>A0A9D1L527</accession>
<dbReference type="InterPro" id="IPR000462">
    <property type="entry name" value="CDP-OH_P_trans"/>
</dbReference>
<protein>
    <recommendedName>
        <fullName evidence="7 18">CDP-diacylglycerol--glycerol-3-phosphate 3-phosphatidyltransferase</fullName>
        <ecNumber evidence="6 18">2.7.8.5</ecNumber>
    </recommendedName>
</protein>
<comment type="subcellular location">
    <subcellularLocation>
        <location evidence="2">Cell membrane</location>
        <topology evidence="2">Multi-pass membrane protein</topology>
    </subcellularLocation>
</comment>
<reference evidence="21" key="1">
    <citation type="submission" date="2020-10" db="EMBL/GenBank/DDBJ databases">
        <authorList>
            <person name="Gilroy R."/>
        </authorList>
    </citation>
    <scope>NUCLEOTIDE SEQUENCE</scope>
    <source>
        <strain evidence="21">ChiHcec3-6078</strain>
    </source>
</reference>
<dbReference type="NCBIfam" id="TIGR00560">
    <property type="entry name" value="pgsA"/>
    <property type="match status" value="1"/>
</dbReference>
<evidence type="ECO:0000256" key="13">
    <source>
        <dbReference type="ARBA" id="ARBA00023098"/>
    </source>
</evidence>
<comment type="catalytic activity">
    <reaction evidence="17">
        <text>a CDP-1,2-diacyl-sn-glycerol + sn-glycerol 3-phosphate = a 1,2-diacyl-sn-glycero-3-phospho-(1'-sn-glycero-3'-phosphate) + CMP + H(+)</text>
        <dbReference type="Rhea" id="RHEA:12593"/>
        <dbReference type="ChEBI" id="CHEBI:15378"/>
        <dbReference type="ChEBI" id="CHEBI:57597"/>
        <dbReference type="ChEBI" id="CHEBI:58332"/>
        <dbReference type="ChEBI" id="CHEBI:60110"/>
        <dbReference type="ChEBI" id="CHEBI:60377"/>
        <dbReference type="EC" id="2.7.8.5"/>
    </reaction>
</comment>
<gene>
    <name evidence="21" type="primary">pgsA</name>
    <name evidence="21" type="ORF">IAC50_01835</name>
</gene>
<comment type="pathway">
    <text evidence="4">Lipid metabolism.</text>
</comment>
<evidence type="ECO:0000256" key="16">
    <source>
        <dbReference type="ARBA" id="ARBA00023264"/>
    </source>
</evidence>
<keyword evidence="12 20" id="KW-1133">Transmembrane helix</keyword>
<evidence type="ECO:0000256" key="17">
    <source>
        <dbReference type="ARBA" id="ARBA00048586"/>
    </source>
</evidence>
<dbReference type="Pfam" id="PF01066">
    <property type="entry name" value="CDP-OH_P_transf"/>
    <property type="match status" value="1"/>
</dbReference>
<proteinExistence type="inferred from homology"/>
<evidence type="ECO:0000256" key="3">
    <source>
        <dbReference type="ARBA" id="ARBA00005042"/>
    </source>
</evidence>
<dbReference type="Proteomes" id="UP000824090">
    <property type="component" value="Unassembled WGS sequence"/>
</dbReference>
<comment type="function">
    <text evidence="1">This protein catalyzes the committed step to the synthesis of the acidic phospholipids.</text>
</comment>
<evidence type="ECO:0000256" key="6">
    <source>
        <dbReference type="ARBA" id="ARBA00013170"/>
    </source>
</evidence>
<evidence type="ECO:0000313" key="22">
    <source>
        <dbReference type="Proteomes" id="UP000824090"/>
    </source>
</evidence>
<dbReference type="GO" id="GO:0005886">
    <property type="term" value="C:plasma membrane"/>
    <property type="evidence" value="ECO:0007669"/>
    <property type="project" value="UniProtKB-SubCell"/>
</dbReference>
<evidence type="ECO:0000256" key="1">
    <source>
        <dbReference type="ARBA" id="ARBA00003973"/>
    </source>
</evidence>
<evidence type="ECO:0000256" key="8">
    <source>
        <dbReference type="ARBA" id="ARBA00022475"/>
    </source>
</evidence>
<dbReference type="EMBL" id="DVMP01000042">
    <property type="protein sequence ID" value="HIU25224.1"/>
    <property type="molecule type" value="Genomic_DNA"/>
</dbReference>
<dbReference type="InterPro" id="IPR050324">
    <property type="entry name" value="CDP-alcohol_PTase-I"/>
</dbReference>
<evidence type="ECO:0000256" key="11">
    <source>
        <dbReference type="ARBA" id="ARBA00022692"/>
    </source>
</evidence>
<dbReference type="InterPro" id="IPR048254">
    <property type="entry name" value="CDP_ALCOHOL_P_TRANSF_CS"/>
</dbReference>
<keyword evidence="15" id="KW-0594">Phospholipid biosynthesis</keyword>
<keyword evidence="16" id="KW-1208">Phospholipid metabolism</keyword>
<dbReference type="PANTHER" id="PTHR14269">
    <property type="entry name" value="CDP-DIACYLGLYCEROL--GLYCEROL-3-PHOSPHATE 3-PHOSPHATIDYLTRANSFERASE-RELATED"/>
    <property type="match status" value="1"/>
</dbReference>
<feature type="transmembrane region" description="Helical" evidence="20">
    <location>
        <begin position="151"/>
        <end position="169"/>
    </location>
</feature>
<keyword evidence="13" id="KW-0443">Lipid metabolism</keyword>
<evidence type="ECO:0000256" key="20">
    <source>
        <dbReference type="SAM" id="Phobius"/>
    </source>
</evidence>
<keyword evidence="14 20" id="KW-0472">Membrane</keyword>
<evidence type="ECO:0000256" key="15">
    <source>
        <dbReference type="ARBA" id="ARBA00023209"/>
    </source>
</evidence>
<evidence type="ECO:0000256" key="12">
    <source>
        <dbReference type="ARBA" id="ARBA00022989"/>
    </source>
</evidence>
<evidence type="ECO:0000256" key="2">
    <source>
        <dbReference type="ARBA" id="ARBA00004651"/>
    </source>
</evidence>
<dbReference type="GO" id="GO:0046474">
    <property type="term" value="P:glycerophospholipid biosynthetic process"/>
    <property type="evidence" value="ECO:0007669"/>
    <property type="project" value="TreeGrafter"/>
</dbReference>
<dbReference type="PROSITE" id="PS00379">
    <property type="entry name" value="CDP_ALCOHOL_P_TRANSF"/>
    <property type="match status" value="1"/>
</dbReference>
<keyword evidence="9" id="KW-0444">Lipid biosynthesis</keyword>
<organism evidence="21 22">
    <name type="scientific">Candidatus Allocopromorpha excrementigallinarum</name>
    <dbReference type="NCBI Taxonomy" id="2840742"/>
    <lineage>
        <taxon>Bacteria</taxon>
        <taxon>Bacillati</taxon>
        <taxon>Bacillota</taxon>
        <taxon>Clostridia</taxon>
        <taxon>Eubacteriales</taxon>
        <taxon>Eubacteriaceae</taxon>
        <taxon>Eubacteriaceae incertae sedis</taxon>
        <taxon>Candidatus Allocopromorpha</taxon>
    </lineage>
</organism>
<name>A0A9D1L527_9FIRM</name>
<evidence type="ECO:0000256" key="10">
    <source>
        <dbReference type="ARBA" id="ARBA00022679"/>
    </source>
</evidence>
<dbReference type="InterPro" id="IPR043130">
    <property type="entry name" value="CDP-OH_PTrfase_TM_dom"/>
</dbReference>
<dbReference type="AlphaFoldDB" id="A0A9D1L527"/>
<comment type="caution">
    <text evidence="21">The sequence shown here is derived from an EMBL/GenBank/DDBJ whole genome shotgun (WGS) entry which is preliminary data.</text>
</comment>
<evidence type="ECO:0000313" key="21">
    <source>
        <dbReference type="EMBL" id="HIU25224.1"/>
    </source>
</evidence>